<dbReference type="PANTHER" id="PTHR31377">
    <property type="entry name" value="AGMATINE DEIMINASE-RELATED"/>
    <property type="match status" value="1"/>
</dbReference>
<proteinExistence type="predicted"/>
<dbReference type="PANTHER" id="PTHR31377:SF0">
    <property type="entry name" value="AGMATINE DEIMINASE-RELATED"/>
    <property type="match status" value="1"/>
</dbReference>
<evidence type="ECO:0000313" key="4">
    <source>
        <dbReference type="Proteomes" id="UP001370348"/>
    </source>
</evidence>
<dbReference type="InterPro" id="IPR007466">
    <property type="entry name" value="Peptidyl-Arg-deiminase_porph"/>
</dbReference>
<evidence type="ECO:0000256" key="1">
    <source>
        <dbReference type="ARBA" id="ARBA00022801"/>
    </source>
</evidence>
<accession>A0ABZ2LW77</accession>
<evidence type="ECO:0000256" key="2">
    <source>
        <dbReference type="SAM" id="SignalP"/>
    </source>
</evidence>
<feature type="chain" id="PRO_5046213404" evidence="2">
    <location>
        <begin position="28"/>
        <end position="401"/>
    </location>
</feature>
<protein>
    <submittedName>
        <fullName evidence="3">Agmatine deiminase family protein</fullName>
    </submittedName>
</protein>
<organism evidence="3 4">
    <name type="scientific">Pendulispora albinea</name>
    <dbReference type="NCBI Taxonomy" id="2741071"/>
    <lineage>
        <taxon>Bacteria</taxon>
        <taxon>Pseudomonadati</taxon>
        <taxon>Myxococcota</taxon>
        <taxon>Myxococcia</taxon>
        <taxon>Myxococcales</taxon>
        <taxon>Sorangiineae</taxon>
        <taxon>Pendulisporaceae</taxon>
        <taxon>Pendulispora</taxon>
    </lineage>
</organism>
<dbReference type="RefSeq" id="WP_394824782.1">
    <property type="nucleotide sequence ID" value="NZ_CP089984.1"/>
</dbReference>
<dbReference type="Gene3D" id="3.75.10.10">
    <property type="entry name" value="L-arginine/glycine Amidinotransferase, Chain A"/>
    <property type="match status" value="1"/>
</dbReference>
<feature type="signal peptide" evidence="2">
    <location>
        <begin position="1"/>
        <end position="27"/>
    </location>
</feature>
<name>A0ABZ2LW77_9BACT</name>
<keyword evidence="1" id="KW-0378">Hydrolase</keyword>
<dbReference type="PROSITE" id="PS51257">
    <property type="entry name" value="PROKAR_LIPOPROTEIN"/>
    <property type="match status" value="1"/>
</dbReference>
<keyword evidence="2" id="KW-0732">Signal</keyword>
<reference evidence="3 4" key="1">
    <citation type="submission" date="2021-12" db="EMBL/GenBank/DDBJ databases">
        <title>Discovery of the Pendulisporaceae a myxobacterial family with distinct sporulation behavior and unique specialized metabolism.</title>
        <authorList>
            <person name="Garcia R."/>
            <person name="Popoff A."/>
            <person name="Bader C.D."/>
            <person name="Loehr J."/>
            <person name="Walesch S."/>
            <person name="Walt C."/>
            <person name="Boldt J."/>
            <person name="Bunk B."/>
            <person name="Haeckl F.J.F.P.J."/>
            <person name="Gunesch A.P."/>
            <person name="Birkelbach J."/>
            <person name="Nuebel U."/>
            <person name="Pietschmann T."/>
            <person name="Bach T."/>
            <person name="Mueller R."/>
        </authorList>
    </citation>
    <scope>NUCLEOTIDE SEQUENCE [LARGE SCALE GENOMIC DNA]</scope>
    <source>
        <strain evidence="3 4">MSr11954</strain>
    </source>
</reference>
<gene>
    <name evidence="3" type="ORF">LZC94_45980</name>
</gene>
<dbReference type="Proteomes" id="UP001370348">
    <property type="component" value="Chromosome"/>
</dbReference>
<dbReference type="Pfam" id="PF04371">
    <property type="entry name" value="PAD_porph"/>
    <property type="match status" value="1"/>
</dbReference>
<keyword evidence="4" id="KW-1185">Reference proteome</keyword>
<sequence length="401" mass="42553">MPRRQFRIVVPVALTVLLMGAGCASNADEQTGAEDTNVSDVTRNALVDHEGSARSTGLPNWATEEELAVQRNARAPQERAEAAPEAAPAPGYRVPAEYEPVSTVVMTYAAHTAVLRGIAVAAAAADANVWMVGGPSSISGVPANRYRALSYGYDSIWSRDYGPVGINEVTRKLGIIDTTYRHYATRRNDDAMSCKLASALSAECHTTNLILDGGNYMTDGRGNAFLSKRVYDWNSSLSKATVDGLLKSYLGATTIHILDYAASSGGSPADGTGHIDMFAKLVGDCKVIVAQATTEPFRSVTDKAAAYFANLSCGTGRYTVTRVKGWQSGGTWYTYTNSLIVNNTAIIPFYNNTAENDAATRAYKAALPGYTVVGVNSEGPIVQGGSIHCITKEIPTVAAAL</sequence>
<dbReference type="SUPFAM" id="SSF55909">
    <property type="entry name" value="Pentein"/>
    <property type="match status" value="1"/>
</dbReference>
<evidence type="ECO:0000313" key="3">
    <source>
        <dbReference type="EMBL" id="WXB15157.1"/>
    </source>
</evidence>
<dbReference type="EMBL" id="CP089984">
    <property type="protein sequence ID" value="WXB15157.1"/>
    <property type="molecule type" value="Genomic_DNA"/>
</dbReference>